<dbReference type="InterPro" id="IPR050474">
    <property type="entry name" value="Hel308_SKI2-like"/>
</dbReference>
<evidence type="ECO:0000256" key="2">
    <source>
        <dbReference type="ARBA" id="ARBA00022801"/>
    </source>
</evidence>
<dbReference type="SMART" id="SM00487">
    <property type="entry name" value="DEXDc"/>
    <property type="match status" value="1"/>
</dbReference>
<dbReference type="PANTHER" id="PTHR47961:SF6">
    <property type="entry name" value="DNA-DIRECTED DNA POLYMERASE"/>
    <property type="match status" value="1"/>
</dbReference>
<keyword evidence="2" id="KW-0378">Hydrolase</keyword>
<dbReference type="Pfam" id="PF00270">
    <property type="entry name" value="DEAD"/>
    <property type="match status" value="1"/>
</dbReference>
<evidence type="ECO:0000313" key="7">
    <source>
        <dbReference type="EMBL" id="AHZ72101.1"/>
    </source>
</evidence>
<dbReference type="KEGG" id="pman:OU5_5022"/>
<dbReference type="SUPFAM" id="SSF52540">
    <property type="entry name" value="P-loop containing nucleoside triphosphate hydrolases"/>
    <property type="match status" value="1"/>
</dbReference>
<feature type="domain" description="Helicase C-terminal" evidence="6">
    <location>
        <begin position="601"/>
        <end position="807"/>
    </location>
</feature>
<dbReference type="HOGENOM" id="CLU_291308_0_0_6"/>
<dbReference type="InterPro" id="IPR001650">
    <property type="entry name" value="Helicase_C-like"/>
</dbReference>
<evidence type="ECO:0000259" key="6">
    <source>
        <dbReference type="PROSITE" id="PS51194"/>
    </source>
</evidence>
<evidence type="ECO:0000313" key="8">
    <source>
        <dbReference type="Proteomes" id="UP000026913"/>
    </source>
</evidence>
<dbReference type="PROSITE" id="PS51194">
    <property type="entry name" value="HELICASE_CTER"/>
    <property type="match status" value="1"/>
</dbReference>
<dbReference type="InterPro" id="IPR014001">
    <property type="entry name" value="Helicase_ATP-bd"/>
</dbReference>
<dbReference type="Gene3D" id="3.40.50.300">
    <property type="entry name" value="P-loop containing nucleotide triphosphate hydrolases"/>
    <property type="match status" value="2"/>
</dbReference>
<dbReference type="InterPro" id="IPR027417">
    <property type="entry name" value="P-loop_NTPase"/>
</dbReference>
<dbReference type="EMBL" id="CP005960">
    <property type="protein sequence ID" value="AHZ72101.1"/>
    <property type="molecule type" value="Genomic_DNA"/>
</dbReference>
<feature type="domain" description="Helicase ATP-binding" evidence="5">
    <location>
        <begin position="323"/>
        <end position="493"/>
    </location>
</feature>
<proteinExistence type="predicted"/>
<dbReference type="GO" id="GO:0003676">
    <property type="term" value="F:nucleic acid binding"/>
    <property type="evidence" value="ECO:0007669"/>
    <property type="project" value="InterPro"/>
</dbReference>
<dbReference type="GO" id="GO:0005524">
    <property type="term" value="F:ATP binding"/>
    <property type="evidence" value="ECO:0007669"/>
    <property type="project" value="UniProtKB-KW"/>
</dbReference>
<keyword evidence="3" id="KW-0347">Helicase</keyword>
<evidence type="ECO:0000256" key="3">
    <source>
        <dbReference type="ARBA" id="ARBA00022806"/>
    </source>
</evidence>
<evidence type="ECO:0000256" key="1">
    <source>
        <dbReference type="ARBA" id="ARBA00022741"/>
    </source>
</evidence>
<dbReference type="GO" id="GO:0004386">
    <property type="term" value="F:helicase activity"/>
    <property type="evidence" value="ECO:0007669"/>
    <property type="project" value="UniProtKB-KW"/>
</dbReference>
<dbReference type="PANTHER" id="PTHR47961">
    <property type="entry name" value="DNA POLYMERASE THETA, PUTATIVE (AFU_ORTHOLOGUE AFUA_1G05260)-RELATED"/>
    <property type="match status" value="1"/>
</dbReference>
<dbReference type="Proteomes" id="UP000026913">
    <property type="component" value="Chromosome"/>
</dbReference>
<evidence type="ECO:0000259" key="5">
    <source>
        <dbReference type="PROSITE" id="PS51192"/>
    </source>
</evidence>
<dbReference type="InterPro" id="IPR011545">
    <property type="entry name" value="DEAD/DEAH_box_helicase_dom"/>
</dbReference>
<reference evidence="7 8" key="1">
    <citation type="journal article" date="2012" name="J. Bacteriol.">
        <title>Genome sequence of cold-adapted Pseudomonas mandelii strain JR-1.</title>
        <authorList>
            <person name="Jang S.H."/>
            <person name="Kim J."/>
            <person name="Kim J."/>
            <person name="Hong S."/>
            <person name="Lee C."/>
        </authorList>
    </citation>
    <scope>NUCLEOTIDE SEQUENCE [LARGE SCALE GENOMIC DNA]</scope>
    <source>
        <strain evidence="7 8">JR-1</strain>
    </source>
</reference>
<keyword evidence="4" id="KW-0067">ATP-binding</keyword>
<protein>
    <recommendedName>
        <fullName evidence="9">Helicase</fullName>
    </recommendedName>
</protein>
<sequence>MRHGETMFDPVTVGLINAAPPLQSLSLEELPQQFTNAFAEIVAARVRLRGAIDTEGRSKVLEELLEQMGRLAATQELLVATSPERSDRIAAAFVAGTAHQLCLMAQTVAEDIGKRGSYIGAAHVAPEISSTLLFLIADSQSDAAEMAKRLTPLSGGRSSESQLIRAIGDLATGRLEVPFPVDEALPYDLPVDTSGPGRAVDALFRRLHEGVLELMRELLSRPGASVSRELLSAKEIFSEVITLCVATIEDVFDADGPRAVSIFPGPLHLAKLLYAVASDLASSSLCRVNAPAGVDENQWWGVIRRAAGKRPYLWRNHRTALNQGFLTRGISATVSFPTGGGKSTLAELKIAATLLQGRKVVVLAPTLALVDQTAFTLQNAFSGFSVFGDLDEEISFAVEAELPEIIVTTPERCLMLQSLQPDSFNDVGLVVFDECHLLHPREADRSRRSIDSMLCILNLTYLAPEADLLLISAMMQNAEEISGWIAELIGRPCLALDLAWKPTRQARGCVAYSADRISELETLLRKELASSTTQGVPAKLKTKLNAPPFAFFCLRQTWATRNRDDYALMALLDKPVAFGTGAVKKPKKWYLTPNGNQVAGAIAAAAAEVGLKTLTFVQSTVMAESSVRHFRELLPTRRTSLTDEEQSWRKLAEEELGGAQYCYLQLDSSGCVEGGAASHHSQLIKYERLLHESLFKRRDGINALFATSTLAQGMNLPSDIVLIAGDSRWDVAGDKMKQLDAHELLNAAGRAGRAGEGGQGFVLVIPSKIINLDDKNNSIAKHWMTLQGIFSQSDQCLKIDDPLTSLLDRIHSGAFGGNEDYLLARLPVGDKEAPDDLARSMIGRSFAAFRMRREKNLEWIESRIESALGRRTELTPTQEFNWLERVASSSGLPYEIVVSLEKLIGTGAFAGNSLDCIQVLFDWIETQPEWLLQLIRPTDVEGLFGNDYRALESDTAKAKMALPVIKLLLKAWMDGKPLCDLERAIGTAEKNIKTCETARHFSVRLAADLAFVAGLPARILAAKAVAAGEPPLISTTLLTLSGVVRKGCASPEHLANAVYLKGISRPSARAQFVRIQPYLAPSNGYESFDELSARVRQASVMAAFGGPTKNI</sequence>
<evidence type="ECO:0008006" key="9">
    <source>
        <dbReference type="Google" id="ProtNLM"/>
    </source>
</evidence>
<dbReference type="GO" id="GO:0016787">
    <property type="term" value="F:hydrolase activity"/>
    <property type="evidence" value="ECO:0007669"/>
    <property type="project" value="UniProtKB-KW"/>
</dbReference>
<dbReference type="PROSITE" id="PS51192">
    <property type="entry name" value="HELICASE_ATP_BIND_1"/>
    <property type="match status" value="1"/>
</dbReference>
<evidence type="ECO:0000256" key="4">
    <source>
        <dbReference type="ARBA" id="ARBA00022840"/>
    </source>
</evidence>
<organism evidence="7 8">
    <name type="scientific">Pseudomonas mandelii JR-1</name>
    <dbReference type="NCBI Taxonomy" id="1147786"/>
    <lineage>
        <taxon>Bacteria</taxon>
        <taxon>Pseudomonadati</taxon>
        <taxon>Pseudomonadota</taxon>
        <taxon>Gammaproteobacteria</taxon>
        <taxon>Pseudomonadales</taxon>
        <taxon>Pseudomonadaceae</taxon>
        <taxon>Pseudomonas</taxon>
    </lineage>
</organism>
<dbReference type="AlphaFoldDB" id="A0A024EHL3"/>
<keyword evidence="1" id="KW-0547">Nucleotide-binding</keyword>
<dbReference type="SMART" id="SM00490">
    <property type="entry name" value="HELICc"/>
    <property type="match status" value="1"/>
</dbReference>
<gene>
    <name evidence="7" type="ORF">OU5_5022</name>
</gene>
<name>A0A024EHL3_9PSED</name>
<accession>A0A024EHL3</accession>